<keyword evidence="2" id="KW-1185">Reference proteome</keyword>
<accession>A0A075ASB1</accession>
<dbReference type="Proteomes" id="UP000030755">
    <property type="component" value="Unassembled WGS sequence"/>
</dbReference>
<organism evidence="1 2">
    <name type="scientific">Rozella allomycis (strain CSF55)</name>
    <dbReference type="NCBI Taxonomy" id="988480"/>
    <lineage>
        <taxon>Eukaryota</taxon>
        <taxon>Fungi</taxon>
        <taxon>Fungi incertae sedis</taxon>
        <taxon>Cryptomycota</taxon>
        <taxon>Cryptomycota incertae sedis</taxon>
        <taxon>Rozella</taxon>
    </lineage>
</organism>
<gene>
    <name evidence="1" type="ORF">O9G_006081</name>
</gene>
<dbReference type="AlphaFoldDB" id="A0A075ASB1"/>
<dbReference type="HOGENOM" id="CLU_842371_0_0_1"/>
<protein>
    <submittedName>
        <fullName evidence="1">Uncharacterized protein</fullName>
    </submittedName>
</protein>
<reference evidence="1 2" key="1">
    <citation type="journal article" date="2013" name="Curr. Biol.">
        <title>Shared signatures of parasitism and phylogenomics unite Cryptomycota and microsporidia.</title>
        <authorList>
            <person name="James T.Y."/>
            <person name="Pelin A."/>
            <person name="Bonen L."/>
            <person name="Ahrendt S."/>
            <person name="Sain D."/>
            <person name="Corradi N."/>
            <person name="Stajich J.E."/>
        </authorList>
    </citation>
    <scope>NUCLEOTIDE SEQUENCE [LARGE SCALE GENOMIC DNA]</scope>
    <source>
        <strain evidence="1 2">CSF55</strain>
    </source>
</reference>
<evidence type="ECO:0000313" key="2">
    <source>
        <dbReference type="Proteomes" id="UP000030755"/>
    </source>
</evidence>
<evidence type="ECO:0000313" key="1">
    <source>
        <dbReference type="EMBL" id="EPZ31453.1"/>
    </source>
</evidence>
<sequence>MLHYFCGSVNVFSSCSANNNVKINTNVYFDIHNVQPNEVLAFCRLFDPNISTDDANNVYEVAGRIPLEIKLCCTAAGNRYEVFKTEIKQFIEENAPNENKVNSLYDKKLIRRLNANKSEFDFINNVAWSATLDVLLDRYKDYFDETFNMKASEILGSNRTAAGKGSQIERYVIMSSLSKGLFKVGDYINVRFDRKHVQYVTTYSDIINDKTFFIPLVSNFTGFDLFVRDVKKKEVYCIQFTVEQDCTSHRDRSDPRHKLTCFLAKLESEYPYHTFYEVYLSNVKEATFEKESANSKTGYNDLPISILIDDYTALRSYIIVRKLIGRIRSH</sequence>
<proteinExistence type="predicted"/>
<name>A0A075ASB1_ROZAC</name>
<dbReference type="EMBL" id="KE561220">
    <property type="protein sequence ID" value="EPZ31453.1"/>
    <property type="molecule type" value="Genomic_DNA"/>
</dbReference>